<keyword evidence="9" id="KW-0862">Zinc</keyword>
<evidence type="ECO:0000259" key="13">
    <source>
        <dbReference type="PROSITE" id="PS51873"/>
    </source>
</evidence>
<evidence type="ECO:0000313" key="14">
    <source>
        <dbReference type="EMBL" id="KAF7511595.1"/>
    </source>
</evidence>
<keyword evidence="8" id="KW-0833">Ubl conjugation pathway</keyword>
<keyword evidence="7 10" id="KW-0863">Zinc-finger</keyword>
<proteinExistence type="predicted"/>
<comment type="caution">
    <text evidence="14">The sequence shown here is derived from an EMBL/GenBank/DDBJ whole genome shotgun (WGS) entry which is preliminary data.</text>
</comment>
<evidence type="ECO:0000256" key="1">
    <source>
        <dbReference type="ARBA" id="ARBA00001798"/>
    </source>
</evidence>
<dbReference type="InterPro" id="IPR002867">
    <property type="entry name" value="IBR_dom"/>
</dbReference>
<dbReference type="InterPro" id="IPR054694">
    <property type="entry name" value="Parkin-like_IBR"/>
</dbReference>
<dbReference type="SMART" id="SM00184">
    <property type="entry name" value="RING"/>
    <property type="match status" value="1"/>
</dbReference>
<evidence type="ECO:0000259" key="12">
    <source>
        <dbReference type="PROSITE" id="PS50089"/>
    </source>
</evidence>
<evidence type="ECO:0000256" key="11">
    <source>
        <dbReference type="SAM" id="MobiDB-lite"/>
    </source>
</evidence>
<dbReference type="InterPro" id="IPR013083">
    <property type="entry name" value="Znf_RING/FYVE/PHD"/>
</dbReference>
<dbReference type="GO" id="GO:0016567">
    <property type="term" value="P:protein ubiquitination"/>
    <property type="evidence" value="ECO:0007669"/>
    <property type="project" value="InterPro"/>
</dbReference>
<keyword evidence="15" id="KW-1185">Reference proteome</keyword>
<feature type="domain" description="RING-type" evidence="12">
    <location>
        <begin position="33"/>
        <end position="88"/>
    </location>
</feature>
<evidence type="ECO:0000256" key="2">
    <source>
        <dbReference type="ARBA" id="ARBA00004906"/>
    </source>
</evidence>
<dbReference type="AlphaFoldDB" id="A0A8H7AUX9"/>
<dbReference type="Proteomes" id="UP000606974">
    <property type="component" value="Unassembled WGS sequence"/>
</dbReference>
<evidence type="ECO:0000256" key="5">
    <source>
        <dbReference type="ARBA" id="ARBA00022723"/>
    </source>
</evidence>
<keyword evidence="5" id="KW-0479">Metal-binding</keyword>
<dbReference type="CDD" id="cd20335">
    <property type="entry name" value="BRcat_RBR"/>
    <property type="match status" value="1"/>
</dbReference>
<dbReference type="GO" id="GO:0008270">
    <property type="term" value="F:zinc ion binding"/>
    <property type="evidence" value="ECO:0007669"/>
    <property type="project" value="UniProtKB-KW"/>
</dbReference>
<feature type="compositionally biased region" description="Basic and acidic residues" evidence="11">
    <location>
        <begin position="293"/>
        <end position="302"/>
    </location>
</feature>
<protein>
    <recommendedName>
        <fullName evidence="3">RBR-type E3 ubiquitin transferase</fullName>
        <ecNumber evidence="3">2.3.2.31</ecNumber>
    </recommendedName>
</protein>
<dbReference type="Gene3D" id="1.20.120.1750">
    <property type="match status" value="1"/>
</dbReference>
<evidence type="ECO:0000256" key="6">
    <source>
        <dbReference type="ARBA" id="ARBA00022737"/>
    </source>
</evidence>
<gene>
    <name evidence="14" type="ORF">GJ744_004183</name>
</gene>
<evidence type="ECO:0000313" key="15">
    <source>
        <dbReference type="Proteomes" id="UP000606974"/>
    </source>
</evidence>
<dbReference type="InterPro" id="IPR031127">
    <property type="entry name" value="E3_UB_ligase_RBR"/>
</dbReference>
<feature type="compositionally biased region" description="Polar residues" evidence="11">
    <location>
        <begin position="304"/>
        <end position="314"/>
    </location>
</feature>
<dbReference type="InterPro" id="IPR044066">
    <property type="entry name" value="TRIAD_supradom"/>
</dbReference>
<dbReference type="OrthoDB" id="1431934at2759"/>
<reference evidence="14" key="1">
    <citation type="submission" date="2020-02" db="EMBL/GenBank/DDBJ databases">
        <authorList>
            <person name="Palmer J.M."/>
        </authorList>
    </citation>
    <scope>NUCLEOTIDE SEQUENCE</scope>
    <source>
        <strain evidence="14">EPUS1.4</strain>
        <tissue evidence="14">Thallus</tissue>
    </source>
</reference>
<dbReference type="PROSITE" id="PS51873">
    <property type="entry name" value="TRIAD"/>
    <property type="match status" value="1"/>
</dbReference>
<comment type="catalytic activity">
    <reaction evidence="1">
        <text>[E2 ubiquitin-conjugating enzyme]-S-ubiquitinyl-L-cysteine + [acceptor protein]-L-lysine = [E2 ubiquitin-conjugating enzyme]-L-cysteine + [acceptor protein]-N(6)-ubiquitinyl-L-lysine.</text>
        <dbReference type="EC" id="2.3.2.31"/>
    </reaction>
</comment>
<evidence type="ECO:0000256" key="10">
    <source>
        <dbReference type="PROSITE-ProRule" id="PRU00175"/>
    </source>
</evidence>
<dbReference type="SMART" id="SM00647">
    <property type="entry name" value="IBR"/>
    <property type="match status" value="1"/>
</dbReference>
<organism evidence="14 15">
    <name type="scientific">Endocarpon pusillum</name>
    <dbReference type="NCBI Taxonomy" id="364733"/>
    <lineage>
        <taxon>Eukaryota</taxon>
        <taxon>Fungi</taxon>
        <taxon>Dikarya</taxon>
        <taxon>Ascomycota</taxon>
        <taxon>Pezizomycotina</taxon>
        <taxon>Eurotiomycetes</taxon>
        <taxon>Chaetothyriomycetidae</taxon>
        <taxon>Verrucariales</taxon>
        <taxon>Verrucariaceae</taxon>
        <taxon>Endocarpon</taxon>
    </lineage>
</organism>
<keyword evidence="4" id="KW-0808">Transferase</keyword>
<evidence type="ECO:0000256" key="4">
    <source>
        <dbReference type="ARBA" id="ARBA00022679"/>
    </source>
</evidence>
<dbReference type="SUPFAM" id="SSF57850">
    <property type="entry name" value="RING/U-box"/>
    <property type="match status" value="3"/>
</dbReference>
<evidence type="ECO:0000256" key="7">
    <source>
        <dbReference type="ARBA" id="ARBA00022771"/>
    </source>
</evidence>
<dbReference type="Pfam" id="PF01485">
    <property type="entry name" value="IBR"/>
    <property type="match status" value="1"/>
</dbReference>
<accession>A0A8H7AUX9</accession>
<dbReference type="InterPro" id="IPR001841">
    <property type="entry name" value="Znf_RING"/>
</dbReference>
<dbReference type="Pfam" id="PF22605">
    <property type="entry name" value="IBR_2"/>
    <property type="match status" value="1"/>
</dbReference>
<name>A0A8H7AUX9_9EURO</name>
<sequence>MPKRKPATAVIRTSKPSTVIGKRKRTEVETKECAICVESQPVYRNFPAFTTCSHDSDTCLSCIAKQTVILLQASRGKGWSASRCPQCNISIPTEELQSALPRALVKEMKEMVSKAAQATDDSWRWCLRPGCGHGKIHDGQSEMIQCGKCTYKMCFKHQVPWHQGYSCQDYETSHPQAAITKTNEEMIQKMSKPCPGCGIAVEKNGGCNHMSCRECGSSWLWESPSSGAGTVLLAGPREYAPPLPLQPIDLPNIPAQWHANGPLGPPNARMFQPPPNLNRPTNAVIRHSEFPQHAREELEGPRPQRSTELSITPASQPQVPVTYRMIDNTPSPGRTPPQFRALWSTEDVDFRFRPPLAGSVQTPIDLTGDDDMVHMASGQRSRR</sequence>
<comment type="pathway">
    <text evidence="2">Protein modification; protein ubiquitination.</text>
</comment>
<dbReference type="PROSITE" id="PS50089">
    <property type="entry name" value="ZF_RING_2"/>
    <property type="match status" value="1"/>
</dbReference>
<evidence type="ECO:0000256" key="9">
    <source>
        <dbReference type="ARBA" id="ARBA00022833"/>
    </source>
</evidence>
<dbReference type="PANTHER" id="PTHR11685">
    <property type="entry name" value="RBR FAMILY RING FINGER AND IBR DOMAIN-CONTAINING"/>
    <property type="match status" value="1"/>
</dbReference>
<evidence type="ECO:0000256" key="3">
    <source>
        <dbReference type="ARBA" id="ARBA00012251"/>
    </source>
</evidence>
<feature type="region of interest" description="Disordered" evidence="11">
    <location>
        <begin position="361"/>
        <end position="383"/>
    </location>
</feature>
<dbReference type="EC" id="2.3.2.31" evidence="3"/>
<evidence type="ECO:0000256" key="8">
    <source>
        <dbReference type="ARBA" id="ARBA00022786"/>
    </source>
</evidence>
<feature type="region of interest" description="Disordered" evidence="11">
    <location>
        <begin position="293"/>
        <end position="314"/>
    </location>
</feature>
<dbReference type="GO" id="GO:0061630">
    <property type="term" value="F:ubiquitin protein ligase activity"/>
    <property type="evidence" value="ECO:0007669"/>
    <property type="project" value="UniProtKB-EC"/>
</dbReference>
<feature type="domain" description="RING-type" evidence="13">
    <location>
        <begin position="29"/>
        <end position="246"/>
    </location>
</feature>
<dbReference type="Gene3D" id="3.30.40.10">
    <property type="entry name" value="Zinc/RING finger domain, C3HC4 (zinc finger)"/>
    <property type="match status" value="1"/>
</dbReference>
<dbReference type="EMBL" id="JAACFV010000019">
    <property type="protein sequence ID" value="KAF7511595.1"/>
    <property type="molecule type" value="Genomic_DNA"/>
</dbReference>
<keyword evidence="6" id="KW-0677">Repeat</keyword>